<dbReference type="PANTHER" id="PTHR16039">
    <property type="entry name" value="HAUS AUGMIN-LIKE COMPLEX SUBUNIT 2"/>
    <property type="match status" value="1"/>
</dbReference>
<evidence type="ECO:0000256" key="1">
    <source>
        <dbReference type="SAM" id="Coils"/>
    </source>
</evidence>
<comment type="caution">
    <text evidence="2">The sequence shown here is derived from an EMBL/GenBank/DDBJ whole genome shotgun (WGS) entry which is preliminary data.</text>
</comment>
<dbReference type="GO" id="GO:0031023">
    <property type="term" value="P:microtubule organizing center organization"/>
    <property type="evidence" value="ECO:0007669"/>
    <property type="project" value="InterPro"/>
</dbReference>
<dbReference type="PANTHER" id="PTHR16039:SF1">
    <property type="entry name" value="HAUS AUGMIN-LIKE COMPLEX SUBUNIT 2"/>
    <property type="match status" value="1"/>
</dbReference>
<dbReference type="EMBL" id="JABFUD020000024">
    <property type="protein sequence ID" value="KAI5059943.1"/>
    <property type="molecule type" value="Genomic_DNA"/>
</dbReference>
<dbReference type="Pfam" id="PF15003">
    <property type="entry name" value="HAUS2"/>
    <property type="match status" value="1"/>
</dbReference>
<dbReference type="GO" id="GO:0007020">
    <property type="term" value="P:microtubule nucleation"/>
    <property type="evidence" value="ECO:0007669"/>
    <property type="project" value="TreeGrafter"/>
</dbReference>
<dbReference type="OrthoDB" id="2436605at2759"/>
<gene>
    <name evidence="2" type="ORF">GOP47_0024363</name>
</gene>
<dbReference type="AlphaFoldDB" id="A0A9D4U2S9"/>
<evidence type="ECO:0008006" key="4">
    <source>
        <dbReference type="Google" id="ProtNLM"/>
    </source>
</evidence>
<sequence length="325" mass="35846">MGSANLSSSANNLADTAWVGKKPLRRLGGMADALSIAADLGFSVPQEDALQNAMPVPGTSDKTESLVRVLRELTSVQRNLANLQVELQGRQDDQSVAHLTHVSEMEKKCQALARTTTILKDVIQNKDRIIARLQQPYSLDCIPVETEYQKQFSELLLKAAGDYGALTAAVSDFQWTQGFKHSPAVWGELLRPIPVALASCTRYFEGLSAMREAVAAMQKARVRSTYPTTPAKDASWVSDRVDSDCATPPSWNPANFVLEEPNSDDVLIRSRKRSDQAELSIENSEWGGSITELGQTESTDDSRQRRLSWPVINKQIAHFPICQAF</sequence>
<organism evidence="2 3">
    <name type="scientific">Adiantum capillus-veneris</name>
    <name type="common">Maidenhair fern</name>
    <dbReference type="NCBI Taxonomy" id="13818"/>
    <lineage>
        <taxon>Eukaryota</taxon>
        <taxon>Viridiplantae</taxon>
        <taxon>Streptophyta</taxon>
        <taxon>Embryophyta</taxon>
        <taxon>Tracheophyta</taxon>
        <taxon>Polypodiopsida</taxon>
        <taxon>Polypodiidae</taxon>
        <taxon>Polypodiales</taxon>
        <taxon>Pteridineae</taxon>
        <taxon>Pteridaceae</taxon>
        <taxon>Vittarioideae</taxon>
        <taxon>Adiantum</taxon>
    </lineage>
</organism>
<dbReference type="InterPro" id="IPR028346">
    <property type="entry name" value="HAUS2"/>
</dbReference>
<evidence type="ECO:0000313" key="3">
    <source>
        <dbReference type="Proteomes" id="UP000886520"/>
    </source>
</evidence>
<dbReference type="GO" id="GO:0051225">
    <property type="term" value="P:spindle assembly"/>
    <property type="evidence" value="ECO:0007669"/>
    <property type="project" value="InterPro"/>
</dbReference>
<protein>
    <recommendedName>
        <fullName evidence="4">AUGMIN subunit 2</fullName>
    </recommendedName>
</protein>
<evidence type="ECO:0000313" key="2">
    <source>
        <dbReference type="EMBL" id="KAI5059943.1"/>
    </source>
</evidence>
<dbReference type="GO" id="GO:1990498">
    <property type="term" value="C:mitotic spindle microtubule"/>
    <property type="evidence" value="ECO:0007669"/>
    <property type="project" value="TreeGrafter"/>
</dbReference>
<keyword evidence="3" id="KW-1185">Reference proteome</keyword>
<dbReference type="Proteomes" id="UP000886520">
    <property type="component" value="Chromosome 24"/>
</dbReference>
<reference evidence="2" key="1">
    <citation type="submission" date="2021-01" db="EMBL/GenBank/DDBJ databases">
        <title>Adiantum capillus-veneris genome.</title>
        <authorList>
            <person name="Fang Y."/>
            <person name="Liao Q."/>
        </authorList>
    </citation>
    <scope>NUCLEOTIDE SEQUENCE</scope>
    <source>
        <strain evidence="2">H3</strain>
        <tissue evidence="2">Leaf</tissue>
    </source>
</reference>
<feature type="coiled-coil region" evidence="1">
    <location>
        <begin position="66"/>
        <end position="93"/>
    </location>
</feature>
<keyword evidence="1" id="KW-0175">Coiled coil</keyword>
<name>A0A9D4U2S9_ADICA</name>
<accession>A0A9D4U2S9</accession>
<proteinExistence type="predicted"/>